<sequence>MSRLSRIGSRLAVFGITLFAAHASFAGPASMHVTGKANPPIGHYEFCQSYPSECIPSEPDRGPLPLTEERWRKILDVNYTVNTTIKPMTDMELFGVEERWAYPTTAGDCEDFVLLKRKMLINQGIPASDLLITVVLQPNGDGHAVLTVRTDRGDFILDNMRNKVMLWSDTEYTYLKRQSEQNPGAWMKLQDGRANAVASVRR</sequence>
<dbReference type="PANTHER" id="PTHR39327">
    <property type="match status" value="1"/>
</dbReference>
<evidence type="ECO:0000256" key="1">
    <source>
        <dbReference type="SAM" id="SignalP"/>
    </source>
</evidence>
<dbReference type="EMBL" id="JBHUEQ010000003">
    <property type="protein sequence ID" value="MFD1744310.1"/>
    <property type="molecule type" value="Genomic_DNA"/>
</dbReference>
<feature type="chain" id="PRO_5045968933" evidence="1">
    <location>
        <begin position="27"/>
        <end position="202"/>
    </location>
</feature>
<evidence type="ECO:0000313" key="3">
    <source>
        <dbReference type="Proteomes" id="UP001597322"/>
    </source>
</evidence>
<feature type="signal peptide" evidence="1">
    <location>
        <begin position="1"/>
        <end position="26"/>
    </location>
</feature>
<name>A0ABW4LZ34_9HYPH</name>
<dbReference type="PANTHER" id="PTHR39327:SF1">
    <property type="entry name" value="BLR5470 PROTEIN"/>
    <property type="match status" value="1"/>
</dbReference>
<accession>A0ABW4LZ34</accession>
<gene>
    <name evidence="2" type="ORF">ACFSE1_02440</name>
</gene>
<comment type="caution">
    <text evidence="2">The sequence shown here is derived from an EMBL/GenBank/DDBJ whole genome shotgun (WGS) entry which is preliminary data.</text>
</comment>
<dbReference type="Pfam" id="PF06035">
    <property type="entry name" value="Peptidase_C93"/>
    <property type="match status" value="1"/>
</dbReference>
<dbReference type="Gene3D" id="3.10.620.30">
    <property type="match status" value="1"/>
</dbReference>
<organism evidence="2 3">
    <name type="scientific">Rhizobium helianthi</name>
    <dbReference type="NCBI Taxonomy" id="1132695"/>
    <lineage>
        <taxon>Bacteria</taxon>
        <taxon>Pseudomonadati</taxon>
        <taxon>Pseudomonadota</taxon>
        <taxon>Alphaproteobacteria</taxon>
        <taxon>Hyphomicrobiales</taxon>
        <taxon>Rhizobiaceae</taxon>
        <taxon>Rhizobium/Agrobacterium group</taxon>
        <taxon>Rhizobium</taxon>
    </lineage>
</organism>
<keyword evidence="1" id="KW-0732">Signal</keyword>
<dbReference type="RefSeq" id="WP_377396025.1">
    <property type="nucleotide sequence ID" value="NZ_JBHUEQ010000003.1"/>
</dbReference>
<proteinExistence type="predicted"/>
<protein>
    <submittedName>
        <fullName evidence="2">Transglutaminase-like cysteine peptidase</fullName>
    </submittedName>
</protein>
<evidence type="ECO:0000313" key="2">
    <source>
        <dbReference type="EMBL" id="MFD1744310.1"/>
    </source>
</evidence>
<dbReference type="InterPro" id="IPR010319">
    <property type="entry name" value="Transglutaminase-like_Cys_pept"/>
</dbReference>
<reference evidence="3" key="1">
    <citation type="journal article" date="2019" name="Int. J. Syst. Evol. Microbiol.">
        <title>The Global Catalogue of Microorganisms (GCM) 10K type strain sequencing project: providing services to taxonomists for standard genome sequencing and annotation.</title>
        <authorList>
            <consortium name="The Broad Institute Genomics Platform"/>
            <consortium name="The Broad Institute Genome Sequencing Center for Infectious Disease"/>
            <person name="Wu L."/>
            <person name="Ma J."/>
        </authorList>
    </citation>
    <scope>NUCLEOTIDE SEQUENCE [LARGE SCALE GENOMIC DNA]</scope>
    <source>
        <strain evidence="3">CG52</strain>
    </source>
</reference>
<keyword evidence="3" id="KW-1185">Reference proteome</keyword>
<dbReference type="Proteomes" id="UP001597322">
    <property type="component" value="Unassembled WGS sequence"/>
</dbReference>